<evidence type="ECO:0000256" key="6">
    <source>
        <dbReference type="ARBA" id="ARBA00022801"/>
    </source>
</evidence>
<evidence type="ECO:0000256" key="5">
    <source>
        <dbReference type="ARBA" id="ARBA00022723"/>
    </source>
</evidence>
<dbReference type="EMBL" id="FTOM01000001">
    <property type="protein sequence ID" value="SIS56696.1"/>
    <property type="molecule type" value="Genomic_DNA"/>
</dbReference>
<dbReference type="GO" id="GO:0019677">
    <property type="term" value="P:NAD+ catabolic process"/>
    <property type="evidence" value="ECO:0007669"/>
    <property type="project" value="TreeGrafter"/>
</dbReference>
<dbReference type="STRING" id="407234.SAMN05421795_101621"/>
<dbReference type="Gene3D" id="3.90.79.10">
    <property type="entry name" value="Nucleoside Triphosphate Pyrophosphohydrolase"/>
    <property type="match status" value="1"/>
</dbReference>
<evidence type="ECO:0000256" key="8">
    <source>
        <dbReference type="ARBA" id="ARBA00023027"/>
    </source>
</evidence>
<name>A0A1N7K577_9RHOB</name>
<accession>A0A1N7K577</accession>
<dbReference type="InterPro" id="IPR020476">
    <property type="entry name" value="Nudix_hydrolase"/>
</dbReference>
<dbReference type="CDD" id="cd03429">
    <property type="entry name" value="NUDIX_NADH_pyrophosphatase_Nudt13"/>
    <property type="match status" value="1"/>
</dbReference>
<evidence type="ECO:0000256" key="4">
    <source>
        <dbReference type="ARBA" id="ARBA00012381"/>
    </source>
</evidence>
<comment type="similarity">
    <text evidence="3">Belongs to the Nudix hydrolase family. NudC subfamily.</text>
</comment>
<dbReference type="SUPFAM" id="SSF55811">
    <property type="entry name" value="Nudix"/>
    <property type="match status" value="1"/>
</dbReference>
<dbReference type="InterPro" id="IPR015797">
    <property type="entry name" value="NUDIX_hydrolase-like_dom_sf"/>
</dbReference>
<dbReference type="PRINTS" id="PR00502">
    <property type="entry name" value="NUDIXFAMILY"/>
</dbReference>
<comment type="catalytic activity">
    <reaction evidence="9">
        <text>a 5'-end NAD(+)-phospho-ribonucleoside in mRNA + H2O = a 5'-end phospho-adenosine-phospho-ribonucleoside in mRNA + beta-nicotinamide D-ribonucleotide + 2 H(+)</text>
        <dbReference type="Rhea" id="RHEA:60876"/>
        <dbReference type="Rhea" id="RHEA-COMP:15698"/>
        <dbReference type="Rhea" id="RHEA-COMP:15719"/>
        <dbReference type="ChEBI" id="CHEBI:14649"/>
        <dbReference type="ChEBI" id="CHEBI:15377"/>
        <dbReference type="ChEBI" id="CHEBI:15378"/>
        <dbReference type="ChEBI" id="CHEBI:144029"/>
        <dbReference type="ChEBI" id="CHEBI:144051"/>
    </reaction>
    <physiologicalReaction direction="left-to-right" evidence="9">
        <dbReference type="Rhea" id="RHEA:60877"/>
    </physiologicalReaction>
</comment>
<organism evidence="13 14">
    <name type="scientific">Phaeovulum vinaykumarii</name>
    <dbReference type="NCBI Taxonomy" id="407234"/>
    <lineage>
        <taxon>Bacteria</taxon>
        <taxon>Pseudomonadati</taxon>
        <taxon>Pseudomonadota</taxon>
        <taxon>Alphaproteobacteria</taxon>
        <taxon>Rhodobacterales</taxon>
        <taxon>Paracoccaceae</taxon>
        <taxon>Phaeovulum</taxon>
    </lineage>
</organism>
<evidence type="ECO:0000256" key="1">
    <source>
        <dbReference type="ARBA" id="ARBA00001946"/>
    </source>
</evidence>
<reference evidence="14" key="1">
    <citation type="submission" date="2017-01" db="EMBL/GenBank/DDBJ databases">
        <authorList>
            <person name="Varghese N."/>
            <person name="Submissions S."/>
        </authorList>
    </citation>
    <scope>NUCLEOTIDE SEQUENCE [LARGE SCALE GENOMIC DNA]</scope>
    <source>
        <strain evidence="14">DSM 18714</strain>
    </source>
</reference>
<protein>
    <recommendedName>
        <fullName evidence="4">NAD(+) diphosphatase</fullName>
        <ecNumber evidence="4">3.6.1.22</ecNumber>
    </recommendedName>
</protein>
<evidence type="ECO:0000256" key="9">
    <source>
        <dbReference type="ARBA" id="ARBA00023679"/>
    </source>
</evidence>
<proteinExistence type="inferred from homology"/>
<dbReference type="NCBIfam" id="NF001299">
    <property type="entry name" value="PRK00241.1"/>
    <property type="match status" value="1"/>
</dbReference>
<keyword evidence="14" id="KW-1185">Reference proteome</keyword>
<evidence type="ECO:0000256" key="11">
    <source>
        <dbReference type="SAM" id="MobiDB-lite"/>
    </source>
</evidence>
<dbReference type="Pfam" id="PF00293">
    <property type="entry name" value="NUDIX"/>
    <property type="match status" value="1"/>
</dbReference>
<dbReference type="Gene3D" id="3.90.79.20">
    <property type="match status" value="1"/>
</dbReference>
<evidence type="ECO:0000313" key="13">
    <source>
        <dbReference type="EMBL" id="SIS56696.1"/>
    </source>
</evidence>
<evidence type="ECO:0000256" key="7">
    <source>
        <dbReference type="ARBA" id="ARBA00022842"/>
    </source>
</evidence>
<sequence length="316" mass="33771">MPPADPVTDLAAAAPLPRPEPGHEGYFAAGGGIDRAAARRADPAALARMRAAPDAGALVFEAGRIACGPSGRPVWQRPDPEALFLGLVRGAPRFAQTASAPPEGTEFIDARAAFPNLDPAEAELLATARALLNWHRTHGFCAACGARSQMTAAGWERLCPACDTRHFPRTDPVVIMLITRGNDTLLGRSPHFPPGMYSCLAGFVEPGETLEAAVAREVAEETGIKVGAVRYLASQPWPFPNSLMLAAVGLAQPGPIRLDPAELEDALWLSREETVTLLAGRHATMTAPRPGAIARHLLELWLADRVRSGQDRRRTR</sequence>
<dbReference type="PANTHER" id="PTHR42904:SF6">
    <property type="entry name" value="NAD-CAPPED RNA HYDROLASE NUDT12"/>
    <property type="match status" value="1"/>
</dbReference>
<evidence type="ECO:0000259" key="12">
    <source>
        <dbReference type="PROSITE" id="PS51462"/>
    </source>
</evidence>
<dbReference type="Proteomes" id="UP000186098">
    <property type="component" value="Unassembled WGS sequence"/>
</dbReference>
<dbReference type="PANTHER" id="PTHR42904">
    <property type="entry name" value="NUDIX HYDROLASE, NUDC SUBFAMILY"/>
    <property type="match status" value="1"/>
</dbReference>
<dbReference type="AlphaFoldDB" id="A0A1N7K577"/>
<gene>
    <name evidence="13" type="ORF">SAMN05421795_101621</name>
</gene>
<comment type="cofactor">
    <cofactor evidence="1">
        <name>Mg(2+)</name>
        <dbReference type="ChEBI" id="CHEBI:18420"/>
    </cofactor>
</comment>
<comment type="cofactor">
    <cofactor evidence="2">
        <name>Zn(2+)</name>
        <dbReference type="ChEBI" id="CHEBI:29105"/>
    </cofactor>
</comment>
<dbReference type="InterPro" id="IPR050241">
    <property type="entry name" value="NAD-cap_RNA_hydrolase_NudC"/>
</dbReference>
<dbReference type="PROSITE" id="PS00893">
    <property type="entry name" value="NUDIX_BOX"/>
    <property type="match status" value="1"/>
</dbReference>
<dbReference type="InterPro" id="IPR000086">
    <property type="entry name" value="NUDIX_hydrolase_dom"/>
</dbReference>
<dbReference type="GO" id="GO:0046872">
    <property type="term" value="F:metal ion binding"/>
    <property type="evidence" value="ECO:0007669"/>
    <property type="project" value="UniProtKB-KW"/>
</dbReference>
<evidence type="ECO:0000256" key="2">
    <source>
        <dbReference type="ARBA" id="ARBA00001947"/>
    </source>
</evidence>
<dbReference type="InterPro" id="IPR020084">
    <property type="entry name" value="NUDIX_hydrolase_CS"/>
</dbReference>
<dbReference type="Pfam" id="PF09297">
    <property type="entry name" value="Zn_ribbon_NUD"/>
    <property type="match status" value="1"/>
</dbReference>
<evidence type="ECO:0000256" key="3">
    <source>
        <dbReference type="ARBA" id="ARBA00009595"/>
    </source>
</evidence>
<dbReference type="GO" id="GO:0006742">
    <property type="term" value="P:NADP+ catabolic process"/>
    <property type="evidence" value="ECO:0007669"/>
    <property type="project" value="TreeGrafter"/>
</dbReference>
<keyword evidence="8" id="KW-0520">NAD</keyword>
<dbReference type="InterPro" id="IPR015376">
    <property type="entry name" value="Znr_NADH_PPase"/>
</dbReference>
<keyword evidence="7" id="KW-0460">Magnesium</keyword>
<dbReference type="InterPro" id="IPR049734">
    <property type="entry name" value="NudC-like_C"/>
</dbReference>
<dbReference type="Pfam" id="PF09296">
    <property type="entry name" value="NUDIX-like"/>
    <property type="match status" value="1"/>
</dbReference>
<evidence type="ECO:0000313" key="14">
    <source>
        <dbReference type="Proteomes" id="UP000186098"/>
    </source>
</evidence>
<dbReference type="EC" id="3.6.1.22" evidence="4"/>
<dbReference type="PROSITE" id="PS51462">
    <property type="entry name" value="NUDIX"/>
    <property type="match status" value="1"/>
</dbReference>
<dbReference type="OrthoDB" id="9791656at2"/>
<keyword evidence="5" id="KW-0479">Metal-binding</keyword>
<evidence type="ECO:0000256" key="10">
    <source>
        <dbReference type="RuleBase" id="RU003476"/>
    </source>
</evidence>
<keyword evidence="6 10" id="KW-0378">Hydrolase</keyword>
<dbReference type="RefSeq" id="WP_083947552.1">
    <property type="nucleotide sequence ID" value="NZ_FTOM01000001.1"/>
</dbReference>
<dbReference type="GO" id="GO:0035529">
    <property type="term" value="F:NADH pyrophosphatase activity"/>
    <property type="evidence" value="ECO:0007669"/>
    <property type="project" value="TreeGrafter"/>
</dbReference>
<feature type="region of interest" description="Disordered" evidence="11">
    <location>
        <begin position="1"/>
        <end position="28"/>
    </location>
</feature>
<feature type="domain" description="Nudix hydrolase" evidence="12">
    <location>
        <begin position="168"/>
        <end position="299"/>
    </location>
</feature>
<dbReference type="GO" id="GO:0005829">
    <property type="term" value="C:cytosol"/>
    <property type="evidence" value="ECO:0007669"/>
    <property type="project" value="TreeGrafter"/>
</dbReference>
<dbReference type="InterPro" id="IPR015375">
    <property type="entry name" value="NADH_PPase-like_N"/>
</dbReference>